<name>A0A6M3LV66_9ZZZZ</name>
<reference evidence="2" key="1">
    <citation type="submission" date="2020-03" db="EMBL/GenBank/DDBJ databases">
        <title>The deep terrestrial virosphere.</title>
        <authorList>
            <person name="Holmfeldt K."/>
            <person name="Nilsson E."/>
            <person name="Simone D."/>
            <person name="Lopez-Fernandez M."/>
            <person name="Wu X."/>
            <person name="de Brujin I."/>
            <person name="Lundin D."/>
            <person name="Andersson A."/>
            <person name="Bertilsson S."/>
            <person name="Dopson M."/>
        </authorList>
    </citation>
    <scope>NUCLEOTIDE SEQUENCE</scope>
    <source>
        <strain evidence="1">MM415A06705</strain>
        <strain evidence="2">MM415B08389</strain>
    </source>
</reference>
<evidence type="ECO:0000313" key="1">
    <source>
        <dbReference type="EMBL" id="QJA68447.1"/>
    </source>
</evidence>
<evidence type="ECO:0000313" key="2">
    <source>
        <dbReference type="EMBL" id="QJA96485.1"/>
    </source>
</evidence>
<dbReference type="EMBL" id="MT141618">
    <property type="protein sequence ID" value="QJA68447.1"/>
    <property type="molecule type" value="Genomic_DNA"/>
</dbReference>
<protein>
    <submittedName>
        <fullName evidence="2">Uncharacterized protein</fullName>
    </submittedName>
</protein>
<dbReference type="AlphaFoldDB" id="A0A6M3LV66"/>
<organism evidence="2">
    <name type="scientific">viral metagenome</name>
    <dbReference type="NCBI Taxonomy" id="1070528"/>
    <lineage>
        <taxon>unclassified sequences</taxon>
        <taxon>metagenomes</taxon>
        <taxon>organismal metagenomes</taxon>
    </lineage>
</organism>
<sequence>MKATCFIGGRLRINIPVVRKNTYTVWVQTTRKINRYGKEITTFIKRHIKKHNVVLSGEIYEGYVC</sequence>
<proteinExistence type="predicted"/>
<dbReference type="EMBL" id="MT143405">
    <property type="protein sequence ID" value="QJA96485.1"/>
    <property type="molecule type" value="Genomic_DNA"/>
</dbReference>
<accession>A0A6M3LV66</accession>
<gene>
    <name evidence="1" type="ORF">MM415A06705_0004</name>
    <name evidence="2" type="ORF">MM415B08389_0003</name>
</gene>